<dbReference type="Proteomes" id="UP000199639">
    <property type="component" value="Unassembled WGS sequence"/>
</dbReference>
<organism evidence="1 3">
    <name type="scientific">Cryobacterium flavum</name>
    <dbReference type="NCBI Taxonomy" id="1424659"/>
    <lineage>
        <taxon>Bacteria</taxon>
        <taxon>Bacillati</taxon>
        <taxon>Actinomycetota</taxon>
        <taxon>Actinomycetes</taxon>
        <taxon>Micrococcales</taxon>
        <taxon>Microbacteriaceae</taxon>
        <taxon>Cryobacterium</taxon>
    </lineage>
</organism>
<dbReference type="EMBL" id="FNIB01000009">
    <property type="protein sequence ID" value="SDO00932.1"/>
    <property type="molecule type" value="Genomic_DNA"/>
</dbReference>
<dbReference type="RefSeq" id="WP_092341354.1">
    <property type="nucleotide sequence ID" value="NZ_FNIB01000009.1"/>
</dbReference>
<dbReference type="InterPro" id="IPR033788">
    <property type="entry name" value="VbhA-like"/>
</dbReference>
<dbReference type="Proteomes" id="UP000298252">
    <property type="component" value="Unassembled WGS sequence"/>
</dbReference>
<proteinExistence type="predicted"/>
<evidence type="ECO:0000313" key="2">
    <source>
        <dbReference type="EMBL" id="TFB76088.1"/>
    </source>
</evidence>
<dbReference type="EMBL" id="SOFD01000028">
    <property type="protein sequence ID" value="TFB76088.1"/>
    <property type="molecule type" value="Genomic_DNA"/>
</dbReference>
<evidence type="ECO:0000313" key="3">
    <source>
        <dbReference type="Proteomes" id="UP000199639"/>
    </source>
</evidence>
<gene>
    <name evidence="2" type="ORF">E3O21_11580</name>
    <name evidence="1" type="ORF">SAMN05216368_10934</name>
</gene>
<evidence type="ECO:0000313" key="4">
    <source>
        <dbReference type="Proteomes" id="UP000298252"/>
    </source>
</evidence>
<dbReference type="CDD" id="cd11586">
    <property type="entry name" value="VbhA_like"/>
    <property type="match status" value="1"/>
</dbReference>
<protein>
    <submittedName>
        <fullName evidence="1">Uncharacterized protein</fullName>
    </submittedName>
</protein>
<reference evidence="2 4" key="2">
    <citation type="submission" date="2019-03" db="EMBL/GenBank/DDBJ databases">
        <title>Genomics of glacier-inhabiting Cryobacterium strains.</title>
        <authorList>
            <person name="Liu Q."/>
            <person name="Xin Y.-H."/>
        </authorList>
    </citation>
    <scope>NUCLEOTIDE SEQUENCE [LARGE SCALE GENOMIC DNA]</scope>
    <source>
        <strain evidence="2 4">Hh8</strain>
    </source>
</reference>
<name>A0A4R8V3K1_9MICO</name>
<accession>A0A4R8V3K1</accession>
<keyword evidence="4" id="KW-1185">Reference proteome</keyword>
<sequence>MTDADRQFSGAELDERVAEIWHAFRAIGHPITDAAEDRVRRLLRGEISYEEAMDEISALYTRTVAELAGDLAAGRFTEAHFLMAVVNIPVVRRLDADSPACGPVAELHDALTDGLISSEVHRRTLAAMLAAGHEA</sequence>
<reference evidence="1 3" key="1">
    <citation type="submission" date="2016-10" db="EMBL/GenBank/DDBJ databases">
        <authorList>
            <person name="Varghese N."/>
            <person name="Submissions S."/>
        </authorList>
    </citation>
    <scope>NUCLEOTIDE SEQUENCE [LARGE SCALE GENOMIC DNA]</scope>
    <source>
        <strain evidence="1 3">CGMCC 1.11215</strain>
    </source>
</reference>
<evidence type="ECO:0000313" key="1">
    <source>
        <dbReference type="EMBL" id="SDO00932.1"/>
    </source>
</evidence>
<dbReference type="AlphaFoldDB" id="A0A4R8V3K1"/>
<dbReference type="STRING" id="1424659.SAMN05216368_10934"/>